<protein>
    <recommendedName>
        <fullName evidence="4">Reverse transcriptase domain-containing protein</fullName>
    </recommendedName>
</protein>
<dbReference type="SUPFAM" id="SSF56672">
    <property type="entry name" value="DNA/RNA polymerases"/>
    <property type="match status" value="1"/>
</dbReference>
<evidence type="ECO:0008006" key="4">
    <source>
        <dbReference type="Google" id="ProtNLM"/>
    </source>
</evidence>
<dbReference type="AlphaFoldDB" id="L8GHY5"/>
<dbReference type="PANTHER" id="PTHR33050:SF7">
    <property type="entry name" value="RIBONUCLEASE H"/>
    <property type="match status" value="1"/>
</dbReference>
<dbReference type="VEuPathDB" id="AmoebaDB:ACA1_362880"/>
<dbReference type="Proteomes" id="UP000011083">
    <property type="component" value="Unassembled WGS sequence"/>
</dbReference>
<accession>L8GHY5</accession>
<evidence type="ECO:0000313" key="2">
    <source>
        <dbReference type="EMBL" id="ELR11801.1"/>
    </source>
</evidence>
<dbReference type="PANTHER" id="PTHR33050">
    <property type="entry name" value="REVERSE TRANSCRIPTASE DOMAIN-CONTAINING PROTEIN"/>
    <property type="match status" value="1"/>
</dbReference>
<dbReference type="GeneID" id="14912275"/>
<dbReference type="OrthoDB" id="7477527at2759"/>
<dbReference type="EMBL" id="KB008147">
    <property type="protein sequence ID" value="ELR11801.1"/>
    <property type="molecule type" value="Genomic_DNA"/>
</dbReference>
<dbReference type="KEGG" id="acan:ACA1_362880"/>
<evidence type="ECO:0000313" key="3">
    <source>
        <dbReference type="Proteomes" id="UP000011083"/>
    </source>
</evidence>
<feature type="transmembrane region" description="Helical" evidence="1">
    <location>
        <begin position="378"/>
        <end position="398"/>
    </location>
</feature>
<proteinExistence type="predicted"/>
<reference evidence="2 3" key="1">
    <citation type="journal article" date="2013" name="Genome Biol.">
        <title>Genome of Acanthamoeba castellanii highlights extensive lateral gene transfer and early evolution of tyrosine kinase signaling.</title>
        <authorList>
            <person name="Clarke M."/>
            <person name="Lohan A.J."/>
            <person name="Liu B."/>
            <person name="Lagkouvardos I."/>
            <person name="Roy S."/>
            <person name="Zafar N."/>
            <person name="Bertelli C."/>
            <person name="Schilde C."/>
            <person name="Kianianmomeni A."/>
            <person name="Burglin T.R."/>
            <person name="Frech C."/>
            <person name="Turcotte B."/>
            <person name="Kopec K.O."/>
            <person name="Synnott J.M."/>
            <person name="Choo C."/>
            <person name="Paponov I."/>
            <person name="Finkler A."/>
            <person name="Soon Heng Tan C."/>
            <person name="Hutchins A.P."/>
            <person name="Weinmeier T."/>
            <person name="Rattei T."/>
            <person name="Chu J.S."/>
            <person name="Gimenez G."/>
            <person name="Irimia M."/>
            <person name="Rigden D.J."/>
            <person name="Fitzpatrick D.A."/>
            <person name="Lorenzo-Morales J."/>
            <person name="Bateman A."/>
            <person name="Chiu C.H."/>
            <person name="Tang P."/>
            <person name="Hegemann P."/>
            <person name="Fromm H."/>
            <person name="Raoult D."/>
            <person name="Greub G."/>
            <person name="Miranda-Saavedra D."/>
            <person name="Chen N."/>
            <person name="Nash P."/>
            <person name="Ginger M.L."/>
            <person name="Horn M."/>
            <person name="Schaap P."/>
            <person name="Caler L."/>
            <person name="Loftus B."/>
        </authorList>
    </citation>
    <scope>NUCLEOTIDE SEQUENCE [LARGE SCALE GENOMIC DNA]</scope>
    <source>
        <strain evidence="2 3">Neff</strain>
    </source>
</reference>
<name>L8GHY5_ACACF</name>
<sequence>MVWDWRRQGIIVMSYLDDFVVMAPDCEALQQIHDTVITLTLDRLGWLREPTKGEWELTQCAEVLGLVVDLGMGLLRVPEPKVEALEGLCLRNVCDHRTRRQLAELVGSVTAVSRAALVLHLYLHSVYQLIGHNWRGWNRRVLMDVATCGDIAWIGSNIRLVAGSPLWRPSHVMVFQTDACDTGWGACIPKVGLQARGAFMVDELAWPIHHKEMKAVKLAVEMLGHYVAGWWVEFESDNIMVVVYLCDGGGPDLWMTDVMWRVWLRAVAKGCGVYNVQWIHGSMDNREADWLSHYSNTNNWELSWDIVAELEQQFGGWDVDHFTNNLNAKAPCFNSLFGCPGVEAVDAFTQLWSGMCNLLVLPVLLIAHVLAHLVEAGVMGILVDWWLLLLLVSVWWHGLGHGSDFARRGLSGVFKLGQRHEWLWEAHEVNRSQAQSWRS</sequence>
<evidence type="ECO:0000256" key="1">
    <source>
        <dbReference type="SAM" id="Phobius"/>
    </source>
</evidence>
<keyword evidence="1" id="KW-1133">Transmembrane helix</keyword>
<feature type="transmembrane region" description="Helical" evidence="1">
    <location>
        <begin position="351"/>
        <end position="371"/>
    </location>
</feature>
<gene>
    <name evidence="2" type="ORF">ACA1_362880</name>
</gene>
<dbReference type="InterPro" id="IPR043502">
    <property type="entry name" value="DNA/RNA_pol_sf"/>
</dbReference>
<keyword evidence="3" id="KW-1185">Reference proteome</keyword>
<organism evidence="2 3">
    <name type="scientific">Acanthamoeba castellanii (strain ATCC 30010 / Neff)</name>
    <dbReference type="NCBI Taxonomy" id="1257118"/>
    <lineage>
        <taxon>Eukaryota</taxon>
        <taxon>Amoebozoa</taxon>
        <taxon>Discosea</taxon>
        <taxon>Longamoebia</taxon>
        <taxon>Centramoebida</taxon>
        <taxon>Acanthamoebidae</taxon>
        <taxon>Acanthamoeba</taxon>
    </lineage>
</organism>
<dbReference type="InterPro" id="IPR052055">
    <property type="entry name" value="Hepadnavirus_pol/RT"/>
</dbReference>
<keyword evidence="1" id="KW-0812">Transmembrane</keyword>
<keyword evidence="1" id="KW-0472">Membrane</keyword>
<dbReference type="RefSeq" id="XP_004333814.1">
    <property type="nucleotide sequence ID" value="XM_004333766.1"/>
</dbReference>